<sequence>MDVDINMDSDATTGVDTPDASTLVQEVQNISLQQQESKPQITLPSVQGIIIPPPSSDTTVPQARESFREVAVKVHIRKPDKDSWVYLGRGIVASEAVGRSNRIVVRSVSSQKIITSFGEAAALQAEKRGNFVVVSCVEGARVISWSLNALNNSETLRLLAIIELSCYTCKQVVNDPQIQHSYRRRIARVIKDDRRKRHKRRKDADSMVAAFAKAGISEHPSP</sequence>
<evidence type="ECO:0000313" key="1">
    <source>
        <dbReference type="EMBL" id="TCD69906.1"/>
    </source>
</evidence>
<dbReference type="AlphaFoldDB" id="A0A4R0RQ84"/>
<comment type="caution">
    <text evidence="1">The sequence shown here is derived from an EMBL/GenBank/DDBJ whole genome shotgun (WGS) entry which is preliminary data.</text>
</comment>
<dbReference type="STRING" id="92696.A0A4R0RQ84"/>
<organism evidence="1 2">
    <name type="scientific">Steccherinum ochraceum</name>
    <dbReference type="NCBI Taxonomy" id="92696"/>
    <lineage>
        <taxon>Eukaryota</taxon>
        <taxon>Fungi</taxon>
        <taxon>Dikarya</taxon>
        <taxon>Basidiomycota</taxon>
        <taxon>Agaricomycotina</taxon>
        <taxon>Agaricomycetes</taxon>
        <taxon>Polyporales</taxon>
        <taxon>Steccherinaceae</taxon>
        <taxon>Steccherinum</taxon>
    </lineage>
</organism>
<dbReference type="EMBL" id="RWJN01000031">
    <property type="protein sequence ID" value="TCD69906.1"/>
    <property type="molecule type" value="Genomic_DNA"/>
</dbReference>
<name>A0A4R0RQ84_9APHY</name>
<reference evidence="1 2" key="1">
    <citation type="submission" date="2018-11" db="EMBL/GenBank/DDBJ databases">
        <title>Genome assembly of Steccherinum ochraceum LE-BIN_3174, the white-rot fungus of the Steccherinaceae family (The Residual Polyporoid clade, Polyporales, Basidiomycota).</title>
        <authorList>
            <person name="Fedorova T.V."/>
            <person name="Glazunova O.A."/>
            <person name="Landesman E.O."/>
            <person name="Moiseenko K.V."/>
            <person name="Psurtseva N.V."/>
            <person name="Savinova O.S."/>
            <person name="Shakhova N.V."/>
            <person name="Tyazhelova T.V."/>
            <person name="Vasina D.V."/>
        </authorList>
    </citation>
    <scope>NUCLEOTIDE SEQUENCE [LARGE SCALE GENOMIC DNA]</scope>
    <source>
        <strain evidence="1 2">LE-BIN_3174</strain>
    </source>
</reference>
<accession>A0A4R0RQ84</accession>
<proteinExistence type="predicted"/>
<gene>
    <name evidence="1" type="ORF">EIP91_005730</name>
</gene>
<keyword evidence="2" id="KW-1185">Reference proteome</keyword>
<evidence type="ECO:0000313" key="2">
    <source>
        <dbReference type="Proteomes" id="UP000292702"/>
    </source>
</evidence>
<protein>
    <submittedName>
        <fullName evidence="1">Uncharacterized protein</fullName>
    </submittedName>
</protein>
<dbReference type="OrthoDB" id="3227562at2759"/>
<dbReference type="Proteomes" id="UP000292702">
    <property type="component" value="Unassembled WGS sequence"/>
</dbReference>